<keyword evidence="1" id="KW-0812">Transmembrane</keyword>
<evidence type="ECO:0000256" key="1">
    <source>
        <dbReference type="SAM" id="Phobius"/>
    </source>
</evidence>
<protein>
    <submittedName>
        <fullName evidence="2">Uncharacterized protein</fullName>
    </submittedName>
</protein>
<evidence type="ECO:0000313" key="3">
    <source>
        <dbReference type="Proteomes" id="UP000231658"/>
    </source>
</evidence>
<feature type="transmembrane region" description="Helical" evidence="1">
    <location>
        <begin position="23"/>
        <end position="41"/>
    </location>
</feature>
<sequence length="50" mass="6594">MALRYCDIQERKWLFFYRDQKNVYMRLIYEIKIIFYIHIIIRFKNYYITF</sequence>
<gene>
    <name evidence="2" type="ORF">MTBPR1_260012</name>
</gene>
<dbReference type="Proteomes" id="UP000231658">
    <property type="component" value="Unassembled WGS sequence"/>
</dbReference>
<dbReference type="STRING" id="1867952.MTBPR1_260012"/>
<reference evidence="2 3" key="1">
    <citation type="submission" date="2016-07" db="EMBL/GenBank/DDBJ databases">
        <authorList>
            <person name="Lefevre C.T."/>
        </authorList>
    </citation>
    <scope>NUCLEOTIDE SEQUENCE [LARGE SCALE GENOMIC DNA]</scope>
    <source>
        <strain evidence="2">PR1</strain>
    </source>
</reference>
<keyword evidence="1" id="KW-1133">Transmembrane helix</keyword>
<name>A0A1C3RH46_9PROT</name>
<keyword evidence="1" id="KW-0472">Membrane</keyword>
<evidence type="ECO:0000313" key="2">
    <source>
        <dbReference type="EMBL" id="SCA56617.1"/>
    </source>
</evidence>
<proteinExistence type="predicted"/>
<accession>A0A1C3RH46</accession>
<dbReference type="AlphaFoldDB" id="A0A1C3RH46"/>
<keyword evidence="3" id="KW-1185">Reference proteome</keyword>
<dbReference type="EMBL" id="FLYE01000019">
    <property type="protein sequence ID" value="SCA56617.1"/>
    <property type="molecule type" value="Genomic_DNA"/>
</dbReference>
<organism evidence="2 3">
    <name type="scientific">Candidatus Terasakiella magnetica</name>
    <dbReference type="NCBI Taxonomy" id="1867952"/>
    <lineage>
        <taxon>Bacteria</taxon>
        <taxon>Pseudomonadati</taxon>
        <taxon>Pseudomonadota</taxon>
        <taxon>Alphaproteobacteria</taxon>
        <taxon>Rhodospirillales</taxon>
        <taxon>Terasakiellaceae</taxon>
        <taxon>Terasakiella</taxon>
    </lineage>
</organism>